<protein>
    <submittedName>
        <fullName evidence="2">Uncharacterized protein</fullName>
    </submittedName>
</protein>
<proteinExistence type="predicted"/>
<evidence type="ECO:0000256" key="1">
    <source>
        <dbReference type="SAM" id="SignalP"/>
    </source>
</evidence>
<sequence>MRIHLLVGLGFLAAGLLSQCTTAPETRTMPAATAPTAALLLSAKTDTIVTTRFVESLDPDPNKPYREMPIEPMGAEPTNYSASVVCKRDSLGAMILEMKLNPSRHSIEKVSLAFGMARPKQKAQQIGGGVGHYDAEKQRYYFSVYYQVVTQLANNQILYSDLYPVHGWVSTRTNTLGLQL</sequence>
<organism evidence="2 3">
    <name type="scientific">Hymenobacter chitinivorans DSM 11115</name>
    <dbReference type="NCBI Taxonomy" id="1121954"/>
    <lineage>
        <taxon>Bacteria</taxon>
        <taxon>Pseudomonadati</taxon>
        <taxon>Bacteroidota</taxon>
        <taxon>Cytophagia</taxon>
        <taxon>Cytophagales</taxon>
        <taxon>Hymenobacteraceae</taxon>
        <taxon>Hymenobacter</taxon>
    </lineage>
</organism>
<dbReference type="AlphaFoldDB" id="A0A2M9BRJ5"/>
<accession>A0A2M9BRJ5</accession>
<gene>
    <name evidence="2" type="ORF">CLV45_2004</name>
</gene>
<evidence type="ECO:0000313" key="2">
    <source>
        <dbReference type="EMBL" id="PJJ60575.1"/>
    </source>
</evidence>
<comment type="caution">
    <text evidence="2">The sequence shown here is derived from an EMBL/GenBank/DDBJ whole genome shotgun (WGS) entry which is preliminary data.</text>
</comment>
<feature type="chain" id="PRO_5014980606" evidence="1">
    <location>
        <begin position="24"/>
        <end position="180"/>
    </location>
</feature>
<keyword evidence="1" id="KW-0732">Signal</keyword>
<dbReference type="Proteomes" id="UP000228535">
    <property type="component" value="Unassembled WGS sequence"/>
</dbReference>
<name>A0A2M9BRJ5_9BACT</name>
<reference evidence="2 3" key="1">
    <citation type="submission" date="2017-11" db="EMBL/GenBank/DDBJ databases">
        <title>Genomic Encyclopedia of Archaeal and Bacterial Type Strains, Phase II (KMG-II): From Individual Species to Whole Genera.</title>
        <authorList>
            <person name="Goeker M."/>
        </authorList>
    </citation>
    <scope>NUCLEOTIDE SEQUENCE [LARGE SCALE GENOMIC DNA]</scope>
    <source>
        <strain evidence="2 3">DSM 11115</strain>
    </source>
</reference>
<dbReference type="EMBL" id="PGFA01000001">
    <property type="protein sequence ID" value="PJJ60575.1"/>
    <property type="molecule type" value="Genomic_DNA"/>
</dbReference>
<feature type="signal peptide" evidence="1">
    <location>
        <begin position="1"/>
        <end position="23"/>
    </location>
</feature>
<evidence type="ECO:0000313" key="3">
    <source>
        <dbReference type="Proteomes" id="UP000228535"/>
    </source>
</evidence>
<keyword evidence="3" id="KW-1185">Reference proteome</keyword>